<sequence length="157" mass="18006">MQSEIKNLMQKFDFNGQSGSLQYWELKHVRNEWVLTVAVQPFLSTNDDEGLENYRKRSLKQRFSVGPGQLVDKEWFSCVAVQTRVADQRTSHNSNQFMGQLVVPIFVNMGAHQILLGVIELVTAHPKACYIEDFNQIYNLLKNENLETNPMVTSTLA</sequence>
<dbReference type="GO" id="GO:0003700">
    <property type="term" value="F:DNA-binding transcription factor activity"/>
    <property type="evidence" value="ECO:0007669"/>
    <property type="project" value="InterPro"/>
</dbReference>
<evidence type="ECO:0000313" key="1">
    <source>
        <dbReference type="EMBL" id="KAF5753781.1"/>
    </source>
</evidence>
<dbReference type="Proteomes" id="UP000215914">
    <property type="component" value="Unassembled WGS sequence"/>
</dbReference>
<dbReference type="EMBL" id="MNCJ02000332">
    <property type="protein sequence ID" value="KAF5753781.1"/>
    <property type="molecule type" value="Genomic_DNA"/>
</dbReference>
<accession>A0A9K3DEC4</accession>
<dbReference type="InterPro" id="IPR045012">
    <property type="entry name" value="NLP"/>
</dbReference>
<reference evidence="1" key="1">
    <citation type="journal article" date="2017" name="Nature">
        <title>The sunflower genome provides insights into oil metabolism, flowering and Asterid evolution.</title>
        <authorList>
            <person name="Badouin H."/>
            <person name="Gouzy J."/>
            <person name="Grassa C.J."/>
            <person name="Murat F."/>
            <person name="Staton S.E."/>
            <person name="Cottret L."/>
            <person name="Lelandais-Briere C."/>
            <person name="Owens G.L."/>
            <person name="Carrere S."/>
            <person name="Mayjonade B."/>
            <person name="Legrand L."/>
            <person name="Gill N."/>
            <person name="Kane N.C."/>
            <person name="Bowers J.E."/>
            <person name="Hubner S."/>
            <person name="Bellec A."/>
            <person name="Berard A."/>
            <person name="Berges H."/>
            <person name="Blanchet N."/>
            <person name="Boniface M.C."/>
            <person name="Brunel D."/>
            <person name="Catrice O."/>
            <person name="Chaidir N."/>
            <person name="Claudel C."/>
            <person name="Donnadieu C."/>
            <person name="Faraut T."/>
            <person name="Fievet G."/>
            <person name="Helmstetter N."/>
            <person name="King M."/>
            <person name="Knapp S.J."/>
            <person name="Lai Z."/>
            <person name="Le Paslier M.C."/>
            <person name="Lippi Y."/>
            <person name="Lorenzon L."/>
            <person name="Mandel J.R."/>
            <person name="Marage G."/>
            <person name="Marchand G."/>
            <person name="Marquand E."/>
            <person name="Bret-Mestries E."/>
            <person name="Morien E."/>
            <person name="Nambeesan S."/>
            <person name="Nguyen T."/>
            <person name="Pegot-Espagnet P."/>
            <person name="Pouilly N."/>
            <person name="Raftis F."/>
            <person name="Sallet E."/>
            <person name="Schiex T."/>
            <person name="Thomas J."/>
            <person name="Vandecasteele C."/>
            <person name="Vares D."/>
            <person name="Vear F."/>
            <person name="Vautrin S."/>
            <person name="Crespi M."/>
            <person name="Mangin B."/>
            <person name="Burke J.M."/>
            <person name="Salse J."/>
            <person name="Munos S."/>
            <person name="Vincourt P."/>
            <person name="Rieseberg L.H."/>
            <person name="Langlade N.B."/>
        </authorList>
    </citation>
    <scope>NUCLEOTIDE SEQUENCE</scope>
    <source>
        <tissue evidence="1">Leaves</tissue>
    </source>
</reference>
<evidence type="ECO:0000313" key="2">
    <source>
        <dbReference type="Proteomes" id="UP000215914"/>
    </source>
</evidence>
<organism evidence="1 2">
    <name type="scientific">Helianthus annuus</name>
    <name type="common">Common sunflower</name>
    <dbReference type="NCBI Taxonomy" id="4232"/>
    <lineage>
        <taxon>Eukaryota</taxon>
        <taxon>Viridiplantae</taxon>
        <taxon>Streptophyta</taxon>
        <taxon>Embryophyta</taxon>
        <taxon>Tracheophyta</taxon>
        <taxon>Spermatophyta</taxon>
        <taxon>Magnoliopsida</taxon>
        <taxon>eudicotyledons</taxon>
        <taxon>Gunneridae</taxon>
        <taxon>Pentapetalae</taxon>
        <taxon>asterids</taxon>
        <taxon>campanulids</taxon>
        <taxon>Asterales</taxon>
        <taxon>Asteraceae</taxon>
        <taxon>Asteroideae</taxon>
        <taxon>Heliantheae alliance</taxon>
        <taxon>Heliantheae</taxon>
        <taxon>Helianthus</taxon>
    </lineage>
</organism>
<dbReference type="PANTHER" id="PTHR32002">
    <property type="entry name" value="PROTEIN NLP8"/>
    <property type="match status" value="1"/>
</dbReference>
<reference evidence="1" key="2">
    <citation type="submission" date="2020-06" db="EMBL/GenBank/DDBJ databases">
        <title>Helianthus annuus Genome sequencing and assembly Release 2.</title>
        <authorList>
            <person name="Gouzy J."/>
            <person name="Langlade N."/>
            <person name="Munos S."/>
        </authorList>
    </citation>
    <scope>NUCLEOTIDE SEQUENCE</scope>
    <source>
        <tissue evidence="1">Leaves</tissue>
    </source>
</reference>
<comment type="caution">
    <text evidence="1">The sequence shown here is derived from an EMBL/GenBank/DDBJ whole genome shotgun (WGS) entry which is preliminary data.</text>
</comment>
<gene>
    <name evidence="1" type="ORF">HanXRQr2_Chr17g0783931</name>
</gene>
<keyword evidence="2" id="KW-1185">Reference proteome</keyword>
<dbReference type="Gramene" id="mRNA:HanXRQr2_Chr17g0783931">
    <property type="protein sequence ID" value="mRNA:HanXRQr2_Chr17g0783931"/>
    <property type="gene ID" value="HanXRQr2_Chr17g0783931"/>
</dbReference>
<name>A0A9K3DEC4_HELAN</name>
<protein>
    <submittedName>
        <fullName evidence="1">Uncharacterized protein</fullName>
    </submittedName>
</protein>
<dbReference type="PANTHER" id="PTHR32002:SF35">
    <property type="entry name" value="PROTEIN NLP6"/>
    <property type="match status" value="1"/>
</dbReference>
<dbReference type="AlphaFoldDB" id="A0A9K3DEC4"/>
<proteinExistence type="predicted"/>